<keyword evidence="2" id="KW-1185">Reference proteome</keyword>
<proteinExistence type="predicted"/>
<evidence type="ECO:0000313" key="1">
    <source>
        <dbReference type="EMBL" id="CAG8842629.1"/>
    </source>
</evidence>
<feature type="non-terminal residue" evidence="1">
    <location>
        <position position="1"/>
    </location>
</feature>
<gene>
    <name evidence="1" type="ORF">GMARGA_LOCUS36088</name>
</gene>
<reference evidence="1 2" key="1">
    <citation type="submission" date="2021-06" db="EMBL/GenBank/DDBJ databases">
        <authorList>
            <person name="Kallberg Y."/>
            <person name="Tangrot J."/>
            <person name="Rosling A."/>
        </authorList>
    </citation>
    <scope>NUCLEOTIDE SEQUENCE [LARGE SCALE GENOMIC DNA]</scope>
    <source>
        <strain evidence="1 2">120-4 pot B 10/14</strain>
    </source>
</reference>
<organism evidence="1 2">
    <name type="scientific">Gigaspora margarita</name>
    <dbReference type="NCBI Taxonomy" id="4874"/>
    <lineage>
        <taxon>Eukaryota</taxon>
        <taxon>Fungi</taxon>
        <taxon>Fungi incertae sedis</taxon>
        <taxon>Mucoromycota</taxon>
        <taxon>Glomeromycotina</taxon>
        <taxon>Glomeromycetes</taxon>
        <taxon>Diversisporales</taxon>
        <taxon>Gigasporaceae</taxon>
        <taxon>Gigaspora</taxon>
    </lineage>
</organism>
<protein>
    <submittedName>
        <fullName evidence="1">8571_t:CDS:1</fullName>
    </submittedName>
</protein>
<name>A0ABN7WWU5_GIGMA</name>
<accession>A0ABN7WWU5</accession>
<dbReference type="Proteomes" id="UP000789901">
    <property type="component" value="Unassembled WGS sequence"/>
</dbReference>
<dbReference type="EMBL" id="CAJVQB010069632">
    <property type="protein sequence ID" value="CAG8842629.1"/>
    <property type="molecule type" value="Genomic_DNA"/>
</dbReference>
<sequence>PTYNDTSIRMEAPTYDNDLSDSTNIQRLQQHIALVKAKYSK</sequence>
<comment type="caution">
    <text evidence="1">The sequence shown here is derived from an EMBL/GenBank/DDBJ whole genome shotgun (WGS) entry which is preliminary data.</text>
</comment>
<evidence type="ECO:0000313" key="2">
    <source>
        <dbReference type="Proteomes" id="UP000789901"/>
    </source>
</evidence>